<evidence type="ECO:0000313" key="2">
    <source>
        <dbReference type="EMBL" id="MEJ2871971.1"/>
    </source>
</evidence>
<reference evidence="2 3" key="1">
    <citation type="submission" date="2024-03" db="EMBL/GenBank/DDBJ databases">
        <title>Actinomycetospora sp. OC33-EN08, a novel actinomycete isolated from wild orchid (Aerides multiflora).</title>
        <authorList>
            <person name="Suriyachadkun C."/>
        </authorList>
    </citation>
    <scope>NUCLEOTIDE SEQUENCE [LARGE SCALE GENOMIC DNA]</scope>
    <source>
        <strain evidence="2 3">OC33-EN08</strain>
    </source>
</reference>
<accession>A0ABU8MYI0</accession>
<dbReference type="RefSeq" id="WP_337698551.1">
    <property type="nucleotide sequence ID" value="NZ_JBBEGN010000036.1"/>
</dbReference>
<evidence type="ECO:0000313" key="3">
    <source>
        <dbReference type="Proteomes" id="UP001385809"/>
    </source>
</evidence>
<feature type="region of interest" description="Disordered" evidence="1">
    <location>
        <begin position="48"/>
        <end position="79"/>
    </location>
</feature>
<proteinExistence type="predicted"/>
<organism evidence="2 3">
    <name type="scientific">Actinomycetospora aurantiaca</name>
    <dbReference type="NCBI Taxonomy" id="3129233"/>
    <lineage>
        <taxon>Bacteria</taxon>
        <taxon>Bacillati</taxon>
        <taxon>Actinomycetota</taxon>
        <taxon>Actinomycetes</taxon>
        <taxon>Pseudonocardiales</taxon>
        <taxon>Pseudonocardiaceae</taxon>
        <taxon>Actinomycetospora</taxon>
    </lineage>
</organism>
<evidence type="ECO:0000256" key="1">
    <source>
        <dbReference type="SAM" id="MobiDB-lite"/>
    </source>
</evidence>
<keyword evidence="3" id="KW-1185">Reference proteome</keyword>
<protein>
    <submittedName>
        <fullName evidence="2">Uncharacterized protein</fullName>
    </submittedName>
</protein>
<dbReference type="EMBL" id="JBBEGN010000036">
    <property type="protein sequence ID" value="MEJ2871971.1"/>
    <property type="molecule type" value="Genomic_DNA"/>
</dbReference>
<sequence>MTDDPGPENTDPEDTDPDAALSDAVEDALKPAQHDAVMAVWQRVVLGRLDRGDGPPTEDEEILRRIYERERPEDPPPAG</sequence>
<name>A0ABU8MYI0_9PSEU</name>
<feature type="compositionally biased region" description="Basic and acidic residues" evidence="1">
    <location>
        <begin position="62"/>
        <end position="79"/>
    </location>
</feature>
<dbReference type="Proteomes" id="UP001385809">
    <property type="component" value="Unassembled WGS sequence"/>
</dbReference>
<comment type="caution">
    <text evidence="2">The sequence shown here is derived from an EMBL/GenBank/DDBJ whole genome shotgun (WGS) entry which is preliminary data.</text>
</comment>
<gene>
    <name evidence="2" type="ORF">WCD74_29725</name>
</gene>